<dbReference type="AlphaFoldDB" id="A0A0F6SFJ7"/>
<dbReference type="Pfam" id="PF02021">
    <property type="entry name" value="UPF0102"/>
    <property type="match status" value="1"/>
</dbReference>
<dbReference type="InterPro" id="IPR011335">
    <property type="entry name" value="Restrct_endonuc-II-like"/>
</dbReference>
<evidence type="ECO:0000313" key="4">
    <source>
        <dbReference type="Proteomes" id="UP000034883"/>
    </source>
</evidence>
<keyword evidence="4" id="KW-1185">Reference proteome</keyword>
<comment type="similarity">
    <text evidence="1 2">Belongs to the UPF0102 family.</text>
</comment>
<sequence length="120" mass="13108">MLAMRTRAETGSEAEALVAAKLASQGFAILGRNVRVGRLELDVIARRGSMIVVCEVRARSSARIAEPVESIDRAKIARIRRATAQWLTTAGLGGVSVRFDAASVVFDQDPPRIEYYEEAF</sequence>
<organism evidence="3 4">
    <name type="scientific">Sandaracinus amylolyticus</name>
    <dbReference type="NCBI Taxonomy" id="927083"/>
    <lineage>
        <taxon>Bacteria</taxon>
        <taxon>Pseudomonadati</taxon>
        <taxon>Myxococcota</taxon>
        <taxon>Polyangia</taxon>
        <taxon>Polyangiales</taxon>
        <taxon>Sandaracinaceae</taxon>
        <taxon>Sandaracinus</taxon>
    </lineage>
</organism>
<dbReference type="SUPFAM" id="SSF52980">
    <property type="entry name" value="Restriction endonuclease-like"/>
    <property type="match status" value="1"/>
</dbReference>
<evidence type="ECO:0000313" key="3">
    <source>
        <dbReference type="EMBL" id="AKF07064.1"/>
    </source>
</evidence>
<dbReference type="EMBL" id="CP011125">
    <property type="protein sequence ID" value="AKF07064.1"/>
    <property type="molecule type" value="Genomic_DNA"/>
</dbReference>
<evidence type="ECO:0000256" key="2">
    <source>
        <dbReference type="HAMAP-Rule" id="MF_00048"/>
    </source>
</evidence>
<dbReference type="PANTHER" id="PTHR34039">
    <property type="entry name" value="UPF0102 PROTEIN YRAN"/>
    <property type="match status" value="1"/>
</dbReference>
<dbReference type="Proteomes" id="UP000034883">
    <property type="component" value="Chromosome"/>
</dbReference>
<accession>A0A0F6SFJ7</accession>
<protein>
    <recommendedName>
        <fullName evidence="2">UPF0102 protein DB32_004213</fullName>
    </recommendedName>
</protein>
<dbReference type="InterPro" id="IPR011856">
    <property type="entry name" value="tRNA_endonuc-like_dom_sf"/>
</dbReference>
<reference evidence="3 4" key="1">
    <citation type="submission" date="2015-03" db="EMBL/GenBank/DDBJ databases">
        <title>Genome assembly of Sandaracinus amylolyticus DSM 53668.</title>
        <authorList>
            <person name="Sharma G."/>
            <person name="Subramanian S."/>
        </authorList>
    </citation>
    <scope>NUCLEOTIDE SEQUENCE [LARGE SCALE GENOMIC DNA]</scope>
    <source>
        <strain evidence="3 4">DSM 53668</strain>
    </source>
</reference>
<evidence type="ECO:0000256" key="1">
    <source>
        <dbReference type="ARBA" id="ARBA00006738"/>
    </source>
</evidence>
<dbReference type="PANTHER" id="PTHR34039:SF1">
    <property type="entry name" value="UPF0102 PROTEIN YRAN"/>
    <property type="match status" value="1"/>
</dbReference>
<dbReference type="KEGG" id="samy:DB32_004213"/>
<name>A0A0F6SFJ7_9BACT</name>
<dbReference type="GO" id="GO:0003676">
    <property type="term" value="F:nucleic acid binding"/>
    <property type="evidence" value="ECO:0007669"/>
    <property type="project" value="InterPro"/>
</dbReference>
<dbReference type="OrthoDB" id="9794876at2"/>
<dbReference type="HAMAP" id="MF_00048">
    <property type="entry name" value="UPF0102"/>
    <property type="match status" value="1"/>
</dbReference>
<proteinExistence type="inferred from homology"/>
<dbReference type="InterPro" id="IPR003509">
    <property type="entry name" value="UPF0102_YraN-like"/>
</dbReference>
<dbReference type="STRING" id="927083.DB32_004213"/>
<dbReference type="Gene3D" id="3.40.1350.10">
    <property type="match status" value="1"/>
</dbReference>
<gene>
    <name evidence="3" type="ORF">DB32_004213</name>
</gene>